<keyword evidence="4" id="KW-1185">Reference proteome</keyword>
<feature type="compositionally biased region" description="Polar residues" evidence="1">
    <location>
        <begin position="198"/>
        <end position="207"/>
    </location>
</feature>
<feature type="compositionally biased region" description="Polar residues" evidence="1">
    <location>
        <begin position="39"/>
        <end position="55"/>
    </location>
</feature>
<feature type="signal peptide" evidence="2">
    <location>
        <begin position="1"/>
        <end position="22"/>
    </location>
</feature>
<reference evidence="4" key="1">
    <citation type="journal article" date="2018" name="Nat. Microbiol.">
        <title>Leveraging single-cell genomics to expand the fungal tree of life.</title>
        <authorList>
            <person name="Ahrendt S.R."/>
            <person name="Quandt C.A."/>
            <person name="Ciobanu D."/>
            <person name="Clum A."/>
            <person name="Salamov A."/>
            <person name="Andreopoulos B."/>
            <person name="Cheng J.F."/>
            <person name="Woyke T."/>
            <person name="Pelin A."/>
            <person name="Henrissat B."/>
            <person name="Reynolds N.K."/>
            <person name="Benny G.L."/>
            <person name="Smith M.E."/>
            <person name="James T.Y."/>
            <person name="Grigoriev I.V."/>
        </authorList>
    </citation>
    <scope>NUCLEOTIDE SEQUENCE [LARGE SCALE GENOMIC DNA]</scope>
    <source>
        <strain evidence="4">RSA 468</strain>
    </source>
</reference>
<gene>
    <name evidence="3" type="ORF">BJ085DRAFT_30837</name>
</gene>
<evidence type="ECO:0000256" key="2">
    <source>
        <dbReference type="SAM" id="SignalP"/>
    </source>
</evidence>
<feature type="region of interest" description="Disordered" evidence="1">
    <location>
        <begin position="198"/>
        <end position="253"/>
    </location>
</feature>
<evidence type="ECO:0000313" key="3">
    <source>
        <dbReference type="EMBL" id="RKP38836.1"/>
    </source>
</evidence>
<organism evidence="3 4">
    <name type="scientific">Dimargaris cristalligena</name>
    <dbReference type="NCBI Taxonomy" id="215637"/>
    <lineage>
        <taxon>Eukaryota</taxon>
        <taxon>Fungi</taxon>
        <taxon>Fungi incertae sedis</taxon>
        <taxon>Zoopagomycota</taxon>
        <taxon>Kickxellomycotina</taxon>
        <taxon>Dimargaritomycetes</taxon>
        <taxon>Dimargaritales</taxon>
        <taxon>Dimargaritaceae</taxon>
        <taxon>Dimargaris</taxon>
    </lineage>
</organism>
<dbReference type="EMBL" id="ML002325">
    <property type="protein sequence ID" value="RKP38836.1"/>
    <property type="molecule type" value="Genomic_DNA"/>
</dbReference>
<keyword evidence="2" id="KW-0732">Signal</keyword>
<dbReference type="AlphaFoldDB" id="A0A4P9ZYL7"/>
<sequence>MYRLAALGLTGLLIGFPRNSEAHPWPSQLTDTAAVPANSRPSLVNHPNWTKLLTTSPPPPPPPPPHRGPNSVNRRLPGGRDRDSTVAPDHVGGRVRWHNYLPTSLINVSDPTPILPLPLSLSLTPTPSPTALQRLAYQWLNELLEPADDVLNINESLPWFIPPQAGGVGGLIDNFGRDNGNGDGDAKGDDLPRGLETTGCNPVTNGPTGKPVGPRNPHPNSADAKEVTVIDDDSSDEEIIDIENISDGELVTM</sequence>
<feature type="compositionally biased region" description="Acidic residues" evidence="1">
    <location>
        <begin position="229"/>
        <end position="246"/>
    </location>
</feature>
<name>A0A4P9ZYL7_9FUNG</name>
<feature type="chain" id="PRO_5020379605" evidence="2">
    <location>
        <begin position="23"/>
        <end position="253"/>
    </location>
</feature>
<protein>
    <submittedName>
        <fullName evidence="3">Uncharacterized protein</fullName>
    </submittedName>
</protein>
<accession>A0A4P9ZYL7</accession>
<dbReference type="Proteomes" id="UP000268162">
    <property type="component" value="Unassembled WGS sequence"/>
</dbReference>
<evidence type="ECO:0000313" key="4">
    <source>
        <dbReference type="Proteomes" id="UP000268162"/>
    </source>
</evidence>
<feature type="region of interest" description="Disordered" evidence="1">
    <location>
        <begin position="37"/>
        <end position="90"/>
    </location>
</feature>
<evidence type="ECO:0000256" key="1">
    <source>
        <dbReference type="SAM" id="MobiDB-lite"/>
    </source>
</evidence>
<proteinExistence type="predicted"/>
<feature type="compositionally biased region" description="Pro residues" evidence="1">
    <location>
        <begin position="56"/>
        <end position="67"/>
    </location>
</feature>